<dbReference type="FunFam" id="1.10.10.10:FF:000057">
    <property type="entry name" value="Heat shock transcription factor 1"/>
    <property type="match status" value="1"/>
</dbReference>
<evidence type="ECO:0000256" key="12">
    <source>
        <dbReference type="RuleBase" id="RU004020"/>
    </source>
</evidence>
<evidence type="ECO:0000256" key="4">
    <source>
        <dbReference type="ARBA" id="ARBA00023015"/>
    </source>
</evidence>
<dbReference type="SUPFAM" id="SSF46785">
    <property type="entry name" value="Winged helix' DNA-binding domain"/>
    <property type="match status" value="1"/>
</dbReference>
<feature type="compositionally biased region" description="Basic and acidic residues" evidence="13">
    <location>
        <begin position="346"/>
        <end position="359"/>
    </location>
</feature>
<organism evidence="15 16">
    <name type="scientific">Castilleja foliolosa</name>
    <dbReference type="NCBI Taxonomy" id="1961234"/>
    <lineage>
        <taxon>Eukaryota</taxon>
        <taxon>Viridiplantae</taxon>
        <taxon>Streptophyta</taxon>
        <taxon>Embryophyta</taxon>
        <taxon>Tracheophyta</taxon>
        <taxon>Spermatophyta</taxon>
        <taxon>Magnoliopsida</taxon>
        <taxon>eudicotyledons</taxon>
        <taxon>Gunneridae</taxon>
        <taxon>Pentapetalae</taxon>
        <taxon>asterids</taxon>
        <taxon>lamiids</taxon>
        <taxon>Lamiales</taxon>
        <taxon>Orobanchaceae</taxon>
        <taxon>Pedicularideae</taxon>
        <taxon>Castillejinae</taxon>
        <taxon>Castilleja</taxon>
    </lineage>
</organism>
<evidence type="ECO:0000256" key="5">
    <source>
        <dbReference type="ARBA" id="ARBA00023016"/>
    </source>
</evidence>
<keyword evidence="9" id="KW-0539">Nucleus</keyword>
<evidence type="ECO:0000256" key="6">
    <source>
        <dbReference type="ARBA" id="ARBA00023125"/>
    </source>
</evidence>
<dbReference type="InterPro" id="IPR036390">
    <property type="entry name" value="WH_DNA-bd_sf"/>
</dbReference>
<dbReference type="GO" id="GO:0005634">
    <property type="term" value="C:nucleus"/>
    <property type="evidence" value="ECO:0007669"/>
    <property type="project" value="UniProtKB-SubCell"/>
</dbReference>
<dbReference type="Gene3D" id="1.10.10.10">
    <property type="entry name" value="Winged helix-like DNA-binding domain superfamily/Winged helix DNA-binding domain"/>
    <property type="match status" value="1"/>
</dbReference>
<keyword evidence="7" id="KW-0010">Activator</keyword>
<keyword evidence="5" id="KW-0346">Stress response</keyword>
<evidence type="ECO:0000256" key="13">
    <source>
        <dbReference type="SAM" id="MobiDB-lite"/>
    </source>
</evidence>
<evidence type="ECO:0000313" key="15">
    <source>
        <dbReference type="EMBL" id="KAL3643545.1"/>
    </source>
</evidence>
<evidence type="ECO:0000256" key="2">
    <source>
        <dbReference type="ARBA" id="ARBA00006403"/>
    </source>
</evidence>
<evidence type="ECO:0000256" key="7">
    <source>
        <dbReference type="ARBA" id="ARBA00023159"/>
    </source>
</evidence>
<evidence type="ECO:0000256" key="11">
    <source>
        <dbReference type="ARBA" id="ARBA00081483"/>
    </source>
</evidence>
<dbReference type="SMART" id="SM00415">
    <property type="entry name" value="HSF"/>
    <property type="match status" value="1"/>
</dbReference>
<evidence type="ECO:0000259" key="14">
    <source>
        <dbReference type="PROSITE" id="PS00434"/>
    </source>
</evidence>
<dbReference type="PANTHER" id="PTHR10015">
    <property type="entry name" value="HEAT SHOCK TRANSCRIPTION FACTOR"/>
    <property type="match status" value="1"/>
</dbReference>
<dbReference type="InterPro" id="IPR036388">
    <property type="entry name" value="WH-like_DNA-bd_sf"/>
</dbReference>
<comment type="caution">
    <text evidence="15">The sequence shown here is derived from an EMBL/GenBank/DDBJ whole genome shotgun (WGS) entry which is preliminary data.</text>
</comment>
<dbReference type="InterPro" id="IPR000232">
    <property type="entry name" value="HSF_DNA-bd"/>
</dbReference>
<comment type="function">
    <text evidence="10">DNA-binding protein that specifically binds heat shock promoter elements (HSE) and activates transcription.</text>
</comment>
<gene>
    <name evidence="15" type="ORF">CASFOL_014360</name>
</gene>
<keyword evidence="8" id="KW-0804">Transcription</keyword>
<evidence type="ECO:0000256" key="10">
    <source>
        <dbReference type="ARBA" id="ARBA00055747"/>
    </source>
</evidence>
<feature type="region of interest" description="Disordered" evidence="13">
    <location>
        <begin position="105"/>
        <end position="127"/>
    </location>
</feature>
<keyword evidence="6" id="KW-0238">DNA-binding</keyword>
<accession>A0ABD3DMM5</accession>
<name>A0ABD3DMM5_9LAMI</name>
<evidence type="ECO:0000256" key="3">
    <source>
        <dbReference type="ARBA" id="ARBA00022553"/>
    </source>
</evidence>
<proteinExistence type="inferred from homology"/>
<feature type="region of interest" description="Disordered" evidence="13">
    <location>
        <begin position="341"/>
        <end position="363"/>
    </location>
</feature>
<protein>
    <recommendedName>
        <fullName evidence="11">Heat stress transcription factor</fullName>
    </recommendedName>
</protein>
<dbReference type="AlphaFoldDB" id="A0ABD3DMM5"/>
<dbReference type="Proteomes" id="UP001632038">
    <property type="component" value="Unassembled WGS sequence"/>
</dbReference>
<sequence>MSGEAPSSSNSLPPFLAKTYEMVDDSSTNSVVSWSRNNKSFIIWNPPEFSRDLLPRFFKHNNFSSFIRQLNTYGFRKVDPEQWKFANEGFVRGQPNLLKNIHRRKPVHSHSTPNLPSLPPITESERNGYKDDIGKLKSDKESLNQELQRHKEERQGFISQTRTLTERVQKVEQRHSSMLFSLTQKLRRPAFSLEEMPQAVAHDRKRRFPGDTFAEDSNFRVSSQITTAVENSDRNTLLTFNREVLEKLELALVFWEKLVTEAGEGLAQYPSPSASRGPSPSISYMQLIVDVESQASEIDMNSVPKAAVVATTRAEQQPAGAAINGEKGANDVFWEQFLTENPGSKDSLESKKNENKPAGDNKGICWWNMKSVNNLTEQLGHLTPAEKT</sequence>
<feature type="domain" description="HSF-type DNA-binding" evidence="14">
    <location>
        <begin position="54"/>
        <end position="78"/>
    </location>
</feature>
<keyword evidence="16" id="KW-1185">Reference proteome</keyword>
<evidence type="ECO:0000256" key="9">
    <source>
        <dbReference type="ARBA" id="ARBA00023242"/>
    </source>
</evidence>
<dbReference type="PROSITE" id="PS00434">
    <property type="entry name" value="HSF_DOMAIN"/>
    <property type="match status" value="1"/>
</dbReference>
<evidence type="ECO:0000313" key="16">
    <source>
        <dbReference type="Proteomes" id="UP001632038"/>
    </source>
</evidence>
<dbReference type="PRINTS" id="PR00056">
    <property type="entry name" value="HSFDOMAIN"/>
</dbReference>
<reference evidence="16" key="1">
    <citation type="journal article" date="2024" name="IScience">
        <title>Strigolactones Initiate the Formation of Haustorium-like Structures in Castilleja.</title>
        <authorList>
            <person name="Buerger M."/>
            <person name="Peterson D."/>
            <person name="Chory J."/>
        </authorList>
    </citation>
    <scope>NUCLEOTIDE SEQUENCE [LARGE SCALE GENOMIC DNA]</scope>
</reference>
<keyword evidence="4" id="KW-0805">Transcription regulation</keyword>
<keyword evidence="3" id="KW-0597">Phosphoprotein</keyword>
<dbReference type="Pfam" id="PF00447">
    <property type="entry name" value="HSF_DNA-bind"/>
    <property type="match status" value="1"/>
</dbReference>
<evidence type="ECO:0000256" key="1">
    <source>
        <dbReference type="ARBA" id="ARBA00004123"/>
    </source>
</evidence>
<dbReference type="GO" id="GO:0003677">
    <property type="term" value="F:DNA binding"/>
    <property type="evidence" value="ECO:0007669"/>
    <property type="project" value="UniProtKB-KW"/>
</dbReference>
<dbReference type="EMBL" id="JAVIJP010000016">
    <property type="protein sequence ID" value="KAL3643545.1"/>
    <property type="molecule type" value="Genomic_DNA"/>
</dbReference>
<comment type="similarity">
    <text evidence="2 12">Belongs to the HSF family.</text>
</comment>
<evidence type="ECO:0000256" key="8">
    <source>
        <dbReference type="ARBA" id="ARBA00023163"/>
    </source>
</evidence>
<dbReference type="PANTHER" id="PTHR10015:SF161">
    <property type="entry name" value="HEAT STRESS TRANSCRIPTION FACTOR A-4A"/>
    <property type="match status" value="1"/>
</dbReference>
<comment type="subcellular location">
    <subcellularLocation>
        <location evidence="1">Nucleus</location>
    </subcellularLocation>
</comment>